<keyword evidence="6" id="KW-0333">Golgi apparatus</keyword>
<evidence type="ECO:0000256" key="4">
    <source>
        <dbReference type="ARBA" id="ARBA00014130"/>
    </source>
</evidence>
<feature type="region of interest" description="Disordered" evidence="9">
    <location>
        <begin position="1"/>
        <end position="67"/>
    </location>
</feature>
<dbReference type="Proteomes" id="UP001230188">
    <property type="component" value="Unassembled WGS sequence"/>
</dbReference>
<protein>
    <recommendedName>
        <fullName evidence="4">RAB6-interacting golgin</fullName>
    </recommendedName>
</protein>
<comment type="subcellular location">
    <subcellularLocation>
        <location evidence="1">Cytoplasm</location>
    </subcellularLocation>
    <subcellularLocation>
        <location evidence="2">Golgi apparatus</location>
    </subcellularLocation>
</comment>
<dbReference type="PANTHER" id="PTHR21470:SF2">
    <property type="entry name" value="RAB6-INTERACTING GOLGIN"/>
    <property type="match status" value="1"/>
</dbReference>
<feature type="coiled-coil region" evidence="8">
    <location>
        <begin position="92"/>
        <end position="172"/>
    </location>
</feature>
<dbReference type="InterPro" id="IPR007033">
    <property type="entry name" value="GORAB"/>
</dbReference>
<feature type="compositionally biased region" description="Basic and acidic residues" evidence="9">
    <location>
        <begin position="19"/>
        <end position="29"/>
    </location>
</feature>
<accession>A0AAD7UFX2</accession>
<keyword evidence="11" id="KW-1185">Reference proteome</keyword>
<evidence type="ECO:0000313" key="11">
    <source>
        <dbReference type="Proteomes" id="UP001230188"/>
    </source>
</evidence>
<reference evidence="10" key="1">
    <citation type="submission" date="2023-01" db="EMBL/GenBank/DDBJ databases">
        <title>Metagenome sequencing of chrysophaentin producing Chrysophaeum taylorii.</title>
        <authorList>
            <person name="Davison J."/>
            <person name="Bewley C."/>
        </authorList>
    </citation>
    <scope>NUCLEOTIDE SEQUENCE</scope>
    <source>
        <strain evidence="10">NIES-1699</strain>
    </source>
</reference>
<dbReference type="Pfam" id="PF04949">
    <property type="entry name" value="Transcrip_act"/>
    <property type="match status" value="1"/>
</dbReference>
<evidence type="ECO:0000256" key="1">
    <source>
        <dbReference type="ARBA" id="ARBA00004496"/>
    </source>
</evidence>
<keyword evidence="5" id="KW-0963">Cytoplasm</keyword>
<evidence type="ECO:0000256" key="2">
    <source>
        <dbReference type="ARBA" id="ARBA00004555"/>
    </source>
</evidence>
<dbReference type="EMBL" id="JAQMWT010000317">
    <property type="protein sequence ID" value="KAJ8605087.1"/>
    <property type="molecule type" value="Genomic_DNA"/>
</dbReference>
<evidence type="ECO:0000313" key="10">
    <source>
        <dbReference type="EMBL" id="KAJ8605087.1"/>
    </source>
</evidence>
<evidence type="ECO:0000256" key="9">
    <source>
        <dbReference type="SAM" id="MobiDB-lite"/>
    </source>
</evidence>
<dbReference type="AlphaFoldDB" id="A0AAD7UFX2"/>
<evidence type="ECO:0000256" key="3">
    <source>
        <dbReference type="ARBA" id="ARBA00005599"/>
    </source>
</evidence>
<comment type="caution">
    <text evidence="10">The sequence shown here is derived from an EMBL/GenBank/DDBJ whole genome shotgun (WGS) entry which is preliminary data.</text>
</comment>
<evidence type="ECO:0000256" key="8">
    <source>
        <dbReference type="SAM" id="Coils"/>
    </source>
</evidence>
<gene>
    <name evidence="10" type="ORF">CTAYLR_000362</name>
</gene>
<evidence type="ECO:0000256" key="7">
    <source>
        <dbReference type="ARBA" id="ARBA00023054"/>
    </source>
</evidence>
<comment type="similarity">
    <text evidence="3">Belongs to the GORAB family.</text>
</comment>
<keyword evidence="7 8" id="KW-0175">Coiled coil</keyword>
<evidence type="ECO:0000256" key="5">
    <source>
        <dbReference type="ARBA" id="ARBA00022490"/>
    </source>
</evidence>
<name>A0AAD7UFX2_9STRA</name>
<organism evidence="10 11">
    <name type="scientific">Chrysophaeum taylorii</name>
    <dbReference type="NCBI Taxonomy" id="2483200"/>
    <lineage>
        <taxon>Eukaryota</taxon>
        <taxon>Sar</taxon>
        <taxon>Stramenopiles</taxon>
        <taxon>Ochrophyta</taxon>
        <taxon>Pelagophyceae</taxon>
        <taxon>Pelagomonadales</taxon>
        <taxon>Pelagomonadaceae</taxon>
        <taxon>Chrysophaeum</taxon>
    </lineage>
</organism>
<dbReference type="GO" id="GO:0005794">
    <property type="term" value="C:Golgi apparatus"/>
    <property type="evidence" value="ECO:0007669"/>
    <property type="project" value="UniProtKB-SubCell"/>
</dbReference>
<sequence>MWSGDRGGVVTAAATSLEDLVKSEMEESTARAATSTNPPPPPPRKKKKDPPPKTTTTTTTTTNGVVADEKKNAVETARQETIAKEAQVRTALEEQQRRVREEAQRLATIDAELKKLSAKEQADIGILRAQLEELDRKLVWVSRDYKIKEQAYHKAKDEYEQLEARKRSMHEHLALVVLSSEKRRTEKLNDLLAKMSRHGSSSS</sequence>
<evidence type="ECO:0000256" key="6">
    <source>
        <dbReference type="ARBA" id="ARBA00023034"/>
    </source>
</evidence>
<proteinExistence type="inferred from homology"/>
<dbReference type="PANTHER" id="PTHR21470">
    <property type="entry name" value="RAB6-INTERACTING PROTEIN GORAB"/>
    <property type="match status" value="1"/>
</dbReference>